<evidence type="ECO:0000256" key="2">
    <source>
        <dbReference type="ARBA" id="ARBA00022737"/>
    </source>
</evidence>
<feature type="compositionally biased region" description="Low complexity" evidence="5">
    <location>
        <begin position="319"/>
        <end position="328"/>
    </location>
</feature>
<reference evidence="7" key="1">
    <citation type="submission" date="2021-02" db="EMBL/GenBank/DDBJ databases">
        <authorList>
            <person name="Bekaert M."/>
        </authorList>
    </citation>
    <scope>NUCLEOTIDE SEQUENCE</scope>
    <source>
        <strain evidence="7">IoA-00</strain>
    </source>
</reference>
<dbReference type="EMBL" id="HG994584">
    <property type="protein sequence ID" value="CAF2934515.1"/>
    <property type="molecule type" value="Genomic_DNA"/>
</dbReference>
<dbReference type="Proteomes" id="UP000675881">
    <property type="component" value="Chromosome 5"/>
</dbReference>
<evidence type="ECO:0000313" key="8">
    <source>
        <dbReference type="Proteomes" id="UP000675881"/>
    </source>
</evidence>
<feature type="domain" description="C2H2-type" evidence="6">
    <location>
        <begin position="424"/>
        <end position="452"/>
    </location>
</feature>
<dbReference type="PANTHER" id="PTHR46451">
    <property type="entry name" value="RAS-RESPONSIVE ELEMENT-BINDING PROTEIN 1"/>
    <property type="match status" value="1"/>
</dbReference>
<keyword evidence="1" id="KW-0479">Metal-binding</keyword>
<protein>
    <submittedName>
        <fullName evidence="7">RREB1</fullName>
    </submittedName>
</protein>
<keyword evidence="8" id="KW-1185">Reference proteome</keyword>
<dbReference type="OrthoDB" id="6077919at2759"/>
<dbReference type="GO" id="GO:0005634">
    <property type="term" value="C:nucleus"/>
    <property type="evidence" value="ECO:0007669"/>
    <property type="project" value="TreeGrafter"/>
</dbReference>
<organism evidence="7 8">
    <name type="scientific">Lepeophtheirus salmonis</name>
    <name type="common">Salmon louse</name>
    <name type="synonym">Caligus salmonis</name>
    <dbReference type="NCBI Taxonomy" id="72036"/>
    <lineage>
        <taxon>Eukaryota</taxon>
        <taxon>Metazoa</taxon>
        <taxon>Ecdysozoa</taxon>
        <taxon>Arthropoda</taxon>
        <taxon>Crustacea</taxon>
        <taxon>Multicrustacea</taxon>
        <taxon>Hexanauplia</taxon>
        <taxon>Copepoda</taxon>
        <taxon>Siphonostomatoida</taxon>
        <taxon>Caligidae</taxon>
        <taxon>Lepeophtheirus</taxon>
    </lineage>
</organism>
<dbReference type="SMART" id="SM00355">
    <property type="entry name" value="ZnF_C2H2"/>
    <property type="match status" value="8"/>
</dbReference>
<dbReference type="PROSITE" id="PS00028">
    <property type="entry name" value="ZINC_FINGER_C2H2_1"/>
    <property type="match status" value="6"/>
</dbReference>
<feature type="compositionally biased region" description="Low complexity" evidence="5">
    <location>
        <begin position="336"/>
        <end position="352"/>
    </location>
</feature>
<dbReference type="FunFam" id="3.30.160.60:FF:001788">
    <property type="entry name" value="ras-responsive element-binding protein 1"/>
    <property type="match status" value="1"/>
</dbReference>
<feature type="region of interest" description="Disordered" evidence="5">
    <location>
        <begin position="319"/>
        <end position="362"/>
    </location>
</feature>
<keyword evidence="3" id="KW-0863">Zinc-finger</keyword>
<feature type="compositionally biased region" description="Polar residues" evidence="5">
    <location>
        <begin position="467"/>
        <end position="478"/>
    </location>
</feature>
<dbReference type="GO" id="GO:0000978">
    <property type="term" value="F:RNA polymerase II cis-regulatory region sequence-specific DNA binding"/>
    <property type="evidence" value="ECO:0007669"/>
    <property type="project" value="TreeGrafter"/>
</dbReference>
<dbReference type="FunFam" id="3.30.160.60:FF:000100">
    <property type="entry name" value="Zinc finger 45-like"/>
    <property type="match status" value="1"/>
</dbReference>
<feature type="domain" description="C2H2-type" evidence="6">
    <location>
        <begin position="394"/>
        <end position="423"/>
    </location>
</feature>
<gene>
    <name evidence="7" type="ORF">LSAA_10779</name>
</gene>
<keyword evidence="4" id="KW-0862">Zinc</keyword>
<dbReference type="InterPro" id="IPR013087">
    <property type="entry name" value="Znf_C2H2_type"/>
</dbReference>
<dbReference type="PANTHER" id="PTHR46451:SF1">
    <property type="entry name" value="RAS-RESPONSIVE ELEMENT-BINDING PROTEIN 1"/>
    <property type="match status" value="1"/>
</dbReference>
<feature type="region of interest" description="Disordered" evidence="5">
    <location>
        <begin position="141"/>
        <end position="191"/>
    </location>
</feature>
<dbReference type="InterPro" id="IPR052795">
    <property type="entry name" value="RREB1"/>
</dbReference>
<feature type="domain" description="C2H2-type" evidence="6">
    <location>
        <begin position="102"/>
        <end position="129"/>
    </location>
</feature>
<evidence type="ECO:0000256" key="3">
    <source>
        <dbReference type="ARBA" id="ARBA00022771"/>
    </source>
</evidence>
<dbReference type="GO" id="GO:0001228">
    <property type="term" value="F:DNA-binding transcription activator activity, RNA polymerase II-specific"/>
    <property type="evidence" value="ECO:0007669"/>
    <property type="project" value="TreeGrafter"/>
</dbReference>
<feature type="domain" description="C2H2-type" evidence="6">
    <location>
        <begin position="61"/>
        <end position="88"/>
    </location>
</feature>
<dbReference type="SUPFAM" id="SSF57667">
    <property type="entry name" value="beta-beta-alpha zinc fingers"/>
    <property type="match status" value="4"/>
</dbReference>
<dbReference type="PROSITE" id="PS50157">
    <property type="entry name" value="ZINC_FINGER_C2H2_2"/>
    <property type="match status" value="5"/>
</dbReference>
<evidence type="ECO:0000256" key="5">
    <source>
        <dbReference type="SAM" id="MobiDB-lite"/>
    </source>
</evidence>
<dbReference type="InterPro" id="IPR036236">
    <property type="entry name" value="Znf_C2H2_sf"/>
</dbReference>
<accession>A0A7R8H938</accession>
<name>A0A7R8H938_LEPSM</name>
<dbReference type="AlphaFoldDB" id="A0A7R8H938"/>
<dbReference type="GO" id="GO:0008270">
    <property type="term" value="F:zinc ion binding"/>
    <property type="evidence" value="ECO:0007669"/>
    <property type="project" value="UniProtKB-KW"/>
</dbReference>
<dbReference type="Pfam" id="PF00096">
    <property type="entry name" value="zf-C2H2"/>
    <property type="match status" value="1"/>
</dbReference>
<feature type="region of interest" description="Disordered" evidence="5">
    <location>
        <begin position="458"/>
        <end position="478"/>
    </location>
</feature>
<dbReference type="Gene3D" id="3.30.160.60">
    <property type="entry name" value="Classic Zinc Finger"/>
    <property type="match status" value="5"/>
</dbReference>
<evidence type="ECO:0000256" key="4">
    <source>
        <dbReference type="ARBA" id="ARBA00022833"/>
    </source>
</evidence>
<evidence type="ECO:0000313" key="7">
    <source>
        <dbReference type="EMBL" id="CAF2934515.1"/>
    </source>
</evidence>
<proteinExistence type="predicted"/>
<evidence type="ECO:0000259" key="6">
    <source>
        <dbReference type="PROSITE" id="PS50157"/>
    </source>
</evidence>
<sequence length="478" mass="52898">MILLSSRLTDSTDMQIVSSNNGMDAALRPNLMSSYLGFSLPHSTQSTPHPQILTKDSPQDLNCPLCSIVLHSQKDFTAHIRGHNEVKPLPDPNDPTGQAKVYYCCLCKKMLSSFSSLDRHMLVHSGERPFSCQKCGQTFTTNGNMHRHKRTHGNRDSHDSDGSTGARSTVGRPPKNGVPVPSENNPVALPLPSSEELFKNEFPCLLPPSIQSPSPIQNQHQQQQPQQQHLPCSLPGFSCPICKLTLLTEFTLETHINLSHPGMEVPCDECTVSFSTYYLLKLHKDLSHHKSYFFSLATQLQKAAVAAAAASASQQTIHHALSLSSPPSSDKKSDSDVSPIKMSSSSSPFEKFSSSKDSDSANEGEFPCRLCTAVYPNLRALKGHNKEHLLKPPYVCNVGRCIYSSNDKSTLARHMRGHTGEKPFECKICHFGFTTKANCERHVKNKHSKLNREQIRESMILHESDDPNFSKSSGSPKR</sequence>
<feature type="domain" description="C2H2-type" evidence="6">
    <location>
        <begin position="130"/>
        <end position="157"/>
    </location>
</feature>
<feature type="region of interest" description="Disordered" evidence="5">
    <location>
        <begin position="210"/>
        <end position="229"/>
    </location>
</feature>
<keyword evidence="2" id="KW-0677">Repeat</keyword>
<evidence type="ECO:0000256" key="1">
    <source>
        <dbReference type="ARBA" id="ARBA00022723"/>
    </source>
</evidence>